<evidence type="ECO:0000313" key="3">
    <source>
        <dbReference type="Proteomes" id="UP000198825"/>
    </source>
</evidence>
<organism evidence="2 3">
    <name type="scientific">Microlunatus sagamiharensis</name>
    <dbReference type="NCBI Taxonomy" id="546874"/>
    <lineage>
        <taxon>Bacteria</taxon>
        <taxon>Bacillati</taxon>
        <taxon>Actinomycetota</taxon>
        <taxon>Actinomycetes</taxon>
        <taxon>Propionibacteriales</taxon>
        <taxon>Propionibacteriaceae</taxon>
        <taxon>Microlunatus</taxon>
    </lineage>
</organism>
<gene>
    <name evidence="2" type="ORF">SAMN04488544_1332</name>
</gene>
<dbReference type="RefSeq" id="WP_091073764.1">
    <property type="nucleotide sequence ID" value="NZ_LT629799.1"/>
</dbReference>
<keyword evidence="1" id="KW-0812">Transmembrane</keyword>
<sequence>MSGPRPVVLFAAATTSYVANVALGTSAATGLVRTHRFRWVHHAVYVSTSVLAGAAASSLLWSPSRAGLRLLPAAVPLAVVPYVSARSRRHPLLALSAAPFFVASLTAALKEQHGVP</sequence>
<evidence type="ECO:0000313" key="2">
    <source>
        <dbReference type="EMBL" id="SDU87740.1"/>
    </source>
</evidence>
<name>A0A1H2M3C2_9ACTN</name>
<protein>
    <submittedName>
        <fullName evidence="2">Uncharacterized protein</fullName>
    </submittedName>
</protein>
<proteinExistence type="predicted"/>
<dbReference type="AlphaFoldDB" id="A0A1H2M3C2"/>
<reference evidence="3" key="1">
    <citation type="submission" date="2016-10" db="EMBL/GenBank/DDBJ databases">
        <authorList>
            <person name="Varghese N."/>
            <person name="Submissions S."/>
        </authorList>
    </citation>
    <scope>NUCLEOTIDE SEQUENCE [LARGE SCALE GENOMIC DNA]</scope>
    <source>
        <strain evidence="3">DSM 21743</strain>
    </source>
</reference>
<dbReference type="STRING" id="546874.SAMN04488544_1332"/>
<feature type="transmembrane region" description="Helical" evidence="1">
    <location>
        <begin position="92"/>
        <end position="109"/>
    </location>
</feature>
<keyword evidence="1" id="KW-0472">Membrane</keyword>
<accession>A0A1H2M3C2</accession>
<dbReference type="EMBL" id="LT629799">
    <property type="protein sequence ID" value="SDU87740.1"/>
    <property type="molecule type" value="Genomic_DNA"/>
</dbReference>
<keyword evidence="1" id="KW-1133">Transmembrane helix</keyword>
<keyword evidence="3" id="KW-1185">Reference proteome</keyword>
<feature type="transmembrane region" description="Helical" evidence="1">
    <location>
        <begin position="6"/>
        <end position="31"/>
    </location>
</feature>
<feature type="transmembrane region" description="Helical" evidence="1">
    <location>
        <begin position="67"/>
        <end position="85"/>
    </location>
</feature>
<evidence type="ECO:0000256" key="1">
    <source>
        <dbReference type="SAM" id="Phobius"/>
    </source>
</evidence>
<feature type="transmembrane region" description="Helical" evidence="1">
    <location>
        <begin position="43"/>
        <end position="61"/>
    </location>
</feature>
<dbReference type="OrthoDB" id="5020186at2"/>
<dbReference type="Proteomes" id="UP000198825">
    <property type="component" value="Chromosome I"/>
</dbReference>